<evidence type="ECO:0000313" key="5">
    <source>
        <dbReference type="Proteomes" id="UP001199469"/>
    </source>
</evidence>
<dbReference type="EMBL" id="JAJNDB010000002">
    <property type="protein sequence ID" value="MCD2194452.1"/>
    <property type="molecule type" value="Genomic_DNA"/>
</dbReference>
<dbReference type="Proteomes" id="UP001199469">
    <property type="component" value="Unassembled WGS sequence"/>
</dbReference>
<feature type="region of interest" description="Disordered" evidence="1">
    <location>
        <begin position="222"/>
        <end position="249"/>
    </location>
</feature>
<feature type="transmembrane region" description="Helical" evidence="2">
    <location>
        <begin position="36"/>
        <end position="57"/>
    </location>
</feature>
<protein>
    <submittedName>
        <fullName evidence="4">DsbA family protein</fullName>
    </submittedName>
</protein>
<feature type="compositionally biased region" description="Polar residues" evidence="1">
    <location>
        <begin position="1"/>
        <end position="17"/>
    </location>
</feature>
<gene>
    <name evidence="4" type="ORF">LQ327_13835</name>
</gene>
<dbReference type="InterPro" id="IPR012336">
    <property type="entry name" value="Thioredoxin-like_fold"/>
</dbReference>
<keyword evidence="2" id="KW-0812">Transmembrane</keyword>
<dbReference type="InterPro" id="IPR036249">
    <property type="entry name" value="Thioredoxin-like_sf"/>
</dbReference>
<comment type="caution">
    <text evidence="4">The sequence shown here is derived from an EMBL/GenBank/DDBJ whole genome shotgun (WGS) entry which is preliminary data.</text>
</comment>
<keyword evidence="5" id="KW-1185">Reference proteome</keyword>
<evidence type="ECO:0000259" key="3">
    <source>
        <dbReference type="Pfam" id="PF13462"/>
    </source>
</evidence>
<name>A0ABS8P944_9PSEU</name>
<feature type="domain" description="Thioredoxin-like fold" evidence="3">
    <location>
        <begin position="93"/>
        <end position="251"/>
    </location>
</feature>
<evidence type="ECO:0000256" key="2">
    <source>
        <dbReference type="SAM" id="Phobius"/>
    </source>
</evidence>
<feature type="region of interest" description="Disordered" evidence="1">
    <location>
        <begin position="1"/>
        <end position="33"/>
    </location>
</feature>
<keyword evidence="2" id="KW-0472">Membrane</keyword>
<keyword evidence="2" id="KW-1133">Transmembrane helix</keyword>
<sequence>MAKNQQAGRSRPNTASRGRNPVSGGRRKPSVGKSRTPTIIAVVVLVILVGVIGVAVYSANQTKTAAQPANQPITPVNATYQTQVQGSVVVAGKGPTTLDVYEDAQCPACKQFEQLDGQKITDGLNAGKLTVRYHMVNLLEQSSNPPGYSTLGGNAIMCAAQNGGFATLHRTLYDRQPEEGGAGFTVDDLVTMGKNSGAGPGYEACVRNNTYGAAVSQNYQQASSDPALQQQQGGQSGFGTPTIQVNGKTVSVNDPALDAALG</sequence>
<dbReference type="RefSeq" id="WP_230734436.1">
    <property type="nucleotide sequence ID" value="NZ_JAJNDB010000002.1"/>
</dbReference>
<reference evidence="4 5" key="1">
    <citation type="submission" date="2021-11" db="EMBL/GenBank/DDBJ databases">
        <title>Draft genome sequence of Actinomycetospora sp. SF1 isolated from the rhizosphere soil.</title>
        <authorList>
            <person name="Duangmal K."/>
            <person name="Chantavorakit T."/>
        </authorList>
    </citation>
    <scope>NUCLEOTIDE SEQUENCE [LARGE SCALE GENOMIC DNA]</scope>
    <source>
        <strain evidence="4 5">TBRC 5722</strain>
    </source>
</reference>
<proteinExistence type="predicted"/>
<accession>A0ABS8P944</accession>
<dbReference type="SUPFAM" id="SSF52833">
    <property type="entry name" value="Thioredoxin-like"/>
    <property type="match status" value="1"/>
</dbReference>
<evidence type="ECO:0000313" key="4">
    <source>
        <dbReference type="EMBL" id="MCD2194452.1"/>
    </source>
</evidence>
<evidence type="ECO:0000256" key="1">
    <source>
        <dbReference type="SAM" id="MobiDB-lite"/>
    </source>
</evidence>
<dbReference type="Pfam" id="PF13462">
    <property type="entry name" value="Thioredoxin_4"/>
    <property type="match status" value="1"/>
</dbReference>
<dbReference type="Gene3D" id="3.40.30.10">
    <property type="entry name" value="Glutaredoxin"/>
    <property type="match status" value="1"/>
</dbReference>
<organism evidence="4 5">
    <name type="scientific">Actinomycetospora endophytica</name>
    <dbReference type="NCBI Taxonomy" id="2291215"/>
    <lineage>
        <taxon>Bacteria</taxon>
        <taxon>Bacillati</taxon>
        <taxon>Actinomycetota</taxon>
        <taxon>Actinomycetes</taxon>
        <taxon>Pseudonocardiales</taxon>
        <taxon>Pseudonocardiaceae</taxon>
        <taxon>Actinomycetospora</taxon>
    </lineage>
</organism>